<keyword evidence="3" id="KW-0109">Calcium transport</keyword>
<keyword evidence="11" id="KW-0407">Ion channel</keyword>
<gene>
    <name evidence="13" type="ORF">RFH988_LOCUS33716</name>
</gene>
<evidence type="ECO:0000256" key="6">
    <source>
        <dbReference type="ARBA" id="ARBA00022837"/>
    </source>
</evidence>
<evidence type="ECO:0000313" key="13">
    <source>
        <dbReference type="EMBL" id="CAF1378439.1"/>
    </source>
</evidence>
<keyword evidence="7" id="KW-0851">Voltage-gated channel</keyword>
<dbReference type="GO" id="GO:0098703">
    <property type="term" value="P:calcium ion import across plasma membrane"/>
    <property type="evidence" value="ECO:0007669"/>
    <property type="project" value="TreeGrafter"/>
</dbReference>
<evidence type="ECO:0000256" key="5">
    <source>
        <dbReference type="ARBA" id="ARBA00022692"/>
    </source>
</evidence>
<organism evidence="13 14">
    <name type="scientific">Rotaria sordida</name>
    <dbReference type="NCBI Taxonomy" id="392033"/>
    <lineage>
        <taxon>Eukaryota</taxon>
        <taxon>Metazoa</taxon>
        <taxon>Spiralia</taxon>
        <taxon>Gnathifera</taxon>
        <taxon>Rotifera</taxon>
        <taxon>Eurotatoria</taxon>
        <taxon>Bdelloidea</taxon>
        <taxon>Philodinida</taxon>
        <taxon>Philodinidae</taxon>
        <taxon>Rotaria</taxon>
    </lineage>
</organism>
<evidence type="ECO:0000259" key="12">
    <source>
        <dbReference type="Pfam" id="PF00520"/>
    </source>
</evidence>
<dbReference type="EMBL" id="CAJNOO010004356">
    <property type="protein sequence ID" value="CAF1378439.1"/>
    <property type="molecule type" value="Genomic_DNA"/>
</dbReference>
<evidence type="ECO:0000256" key="11">
    <source>
        <dbReference type="ARBA" id="ARBA00023303"/>
    </source>
</evidence>
<evidence type="ECO:0000313" key="14">
    <source>
        <dbReference type="Proteomes" id="UP000663882"/>
    </source>
</evidence>
<keyword evidence="9" id="KW-0406">Ion transport</keyword>
<dbReference type="PANTHER" id="PTHR45628:SF22">
    <property type="entry name" value="VOLTAGE-DEPENDENT T-TYPE CALCIUM CHANNEL SUBUNIT ALPHA"/>
    <property type="match status" value="1"/>
</dbReference>
<keyword evidence="10" id="KW-0472">Membrane</keyword>
<keyword evidence="5" id="KW-0812">Transmembrane</keyword>
<comment type="subcellular location">
    <subcellularLocation>
        <location evidence="1">Membrane</location>
        <topology evidence="1">Multi-pass membrane protein</topology>
    </subcellularLocation>
</comment>
<evidence type="ECO:0000256" key="10">
    <source>
        <dbReference type="ARBA" id="ARBA00023136"/>
    </source>
</evidence>
<dbReference type="GO" id="GO:0008331">
    <property type="term" value="F:high voltage-gated calcium channel activity"/>
    <property type="evidence" value="ECO:0007669"/>
    <property type="project" value="TreeGrafter"/>
</dbReference>
<keyword evidence="2" id="KW-0813">Transport</keyword>
<evidence type="ECO:0000256" key="3">
    <source>
        <dbReference type="ARBA" id="ARBA00022568"/>
    </source>
</evidence>
<keyword evidence="6" id="KW-0106">Calcium</keyword>
<keyword evidence="4" id="KW-0107">Calcium channel</keyword>
<dbReference type="PANTHER" id="PTHR45628">
    <property type="entry name" value="VOLTAGE-DEPENDENT CALCIUM CHANNEL TYPE A SUBUNIT ALPHA-1"/>
    <property type="match status" value="1"/>
</dbReference>
<keyword evidence="8" id="KW-1133">Transmembrane helix</keyword>
<dbReference type="Gene3D" id="1.20.120.350">
    <property type="entry name" value="Voltage-gated potassium channels. Chain C"/>
    <property type="match status" value="1"/>
</dbReference>
<evidence type="ECO:0000256" key="2">
    <source>
        <dbReference type="ARBA" id="ARBA00022448"/>
    </source>
</evidence>
<evidence type="ECO:0000256" key="1">
    <source>
        <dbReference type="ARBA" id="ARBA00004141"/>
    </source>
</evidence>
<dbReference type="AlphaFoldDB" id="A0A815JM14"/>
<protein>
    <recommendedName>
        <fullName evidence="12">Ion transport domain-containing protein</fullName>
    </recommendedName>
</protein>
<sequence length="288" mass="32874">MYQPCAHDTNIESSKKCDIALCIWPQVTDYFVFAFFAIEMCIKMTAMGIFGKGTYLDESWNRLDCFIVLSELVELLIPGDNLNLSAIRTVRVLRPLRAIKRVPSVCILVMLLLDTLHNYALFDDFSLQSFYIPPDQDSFICSDPSSSEMTKYSEILQSRRDNMICELDFHSLTLLLTNKTINRCINWNQYYQLCTISNKNPFSALINFDNIISAWLAIFQVTTPNALSSPNVNIVSSTSLISQKHRSNCQYHQSQSLLVSTPLSKSVDRDTDTYDICLLTNEPTKQTH</sequence>
<accession>A0A815JM14</accession>
<evidence type="ECO:0000256" key="8">
    <source>
        <dbReference type="ARBA" id="ARBA00022989"/>
    </source>
</evidence>
<feature type="domain" description="Ion transport" evidence="12">
    <location>
        <begin position="18"/>
        <end position="117"/>
    </location>
</feature>
<reference evidence="13" key="1">
    <citation type="submission" date="2021-02" db="EMBL/GenBank/DDBJ databases">
        <authorList>
            <person name="Nowell W R."/>
        </authorList>
    </citation>
    <scope>NUCLEOTIDE SEQUENCE</scope>
</reference>
<dbReference type="InterPro" id="IPR027359">
    <property type="entry name" value="Volt_channel_dom_sf"/>
</dbReference>
<dbReference type="SUPFAM" id="SSF81324">
    <property type="entry name" value="Voltage-gated potassium channels"/>
    <property type="match status" value="1"/>
</dbReference>
<dbReference type="OrthoDB" id="416585at2759"/>
<dbReference type="InterPro" id="IPR005821">
    <property type="entry name" value="Ion_trans_dom"/>
</dbReference>
<dbReference type="Proteomes" id="UP000663882">
    <property type="component" value="Unassembled WGS sequence"/>
</dbReference>
<dbReference type="Pfam" id="PF00520">
    <property type="entry name" value="Ion_trans"/>
    <property type="match status" value="1"/>
</dbReference>
<evidence type="ECO:0000256" key="9">
    <source>
        <dbReference type="ARBA" id="ARBA00023065"/>
    </source>
</evidence>
<evidence type="ECO:0000256" key="7">
    <source>
        <dbReference type="ARBA" id="ARBA00022882"/>
    </source>
</evidence>
<name>A0A815JM14_9BILA</name>
<evidence type="ECO:0000256" key="4">
    <source>
        <dbReference type="ARBA" id="ARBA00022673"/>
    </source>
</evidence>
<dbReference type="GO" id="GO:0005891">
    <property type="term" value="C:voltage-gated calcium channel complex"/>
    <property type="evidence" value="ECO:0007669"/>
    <property type="project" value="TreeGrafter"/>
</dbReference>
<comment type="caution">
    <text evidence="13">The sequence shown here is derived from an EMBL/GenBank/DDBJ whole genome shotgun (WGS) entry which is preliminary data.</text>
</comment>
<dbReference type="InterPro" id="IPR050599">
    <property type="entry name" value="VDCC_alpha-1_subunit"/>
</dbReference>
<proteinExistence type="predicted"/>